<name>A0A165J6A4_EXIGL</name>
<keyword evidence="3" id="KW-1185">Reference proteome</keyword>
<feature type="compositionally biased region" description="Low complexity" evidence="1">
    <location>
        <begin position="15"/>
        <end position="30"/>
    </location>
</feature>
<reference evidence="2 3" key="1">
    <citation type="journal article" date="2016" name="Mol. Biol. Evol.">
        <title>Comparative Genomics of Early-Diverging Mushroom-Forming Fungi Provides Insights into the Origins of Lignocellulose Decay Capabilities.</title>
        <authorList>
            <person name="Nagy L.G."/>
            <person name="Riley R."/>
            <person name="Tritt A."/>
            <person name="Adam C."/>
            <person name="Daum C."/>
            <person name="Floudas D."/>
            <person name="Sun H."/>
            <person name="Yadav J.S."/>
            <person name="Pangilinan J."/>
            <person name="Larsson K.H."/>
            <person name="Matsuura K."/>
            <person name="Barry K."/>
            <person name="Labutti K."/>
            <person name="Kuo R."/>
            <person name="Ohm R.A."/>
            <person name="Bhattacharya S.S."/>
            <person name="Shirouzu T."/>
            <person name="Yoshinaga Y."/>
            <person name="Martin F.M."/>
            <person name="Grigoriev I.V."/>
            <person name="Hibbett D.S."/>
        </authorList>
    </citation>
    <scope>NUCLEOTIDE SEQUENCE [LARGE SCALE GENOMIC DNA]</scope>
    <source>
        <strain evidence="2 3">HHB12029</strain>
    </source>
</reference>
<feature type="region of interest" description="Disordered" evidence="1">
    <location>
        <begin position="15"/>
        <end position="60"/>
    </location>
</feature>
<evidence type="ECO:0000313" key="2">
    <source>
        <dbReference type="EMBL" id="KZV94392.1"/>
    </source>
</evidence>
<evidence type="ECO:0000313" key="3">
    <source>
        <dbReference type="Proteomes" id="UP000077266"/>
    </source>
</evidence>
<evidence type="ECO:0000256" key="1">
    <source>
        <dbReference type="SAM" id="MobiDB-lite"/>
    </source>
</evidence>
<accession>A0A165J6A4</accession>
<dbReference type="EMBL" id="KV425973">
    <property type="protein sequence ID" value="KZV94392.1"/>
    <property type="molecule type" value="Genomic_DNA"/>
</dbReference>
<dbReference type="InParanoid" id="A0A165J6A4"/>
<dbReference type="Proteomes" id="UP000077266">
    <property type="component" value="Unassembled WGS sequence"/>
</dbReference>
<gene>
    <name evidence="2" type="ORF">EXIGLDRAFT_835008</name>
</gene>
<organism evidence="2 3">
    <name type="scientific">Exidia glandulosa HHB12029</name>
    <dbReference type="NCBI Taxonomy" id="1314781"/>
    <lineage>
        <taxon>Eukaryota</taxon>
        <taxon>Fungi</taxon>
        <taxon>Dikarya</taxon>
        <taxon>Basidiomycota</taxon>
        <taxon>Agaricomycotina</taxon>
        <taxon>Agaricomycetes</taxon>
        <taxon>Auriculariales</taxon>
        <taxon>Exidiaceae</taxon>
        <taxon>Exidia</taxon>
    </lineage>
</organism>
<proteinExistence type="predicted"/>
<dbReference type="AlphaFoldDB" id="A0A165J6A4"/>
<sequence length="133" mass="14372">MVANLASISRSSAASCSCSSSFSCGPCGASPRCMSRFPRLSRARARTRDKPSGGARHQTVARVRTRVSSLSLVSHGLSRYVGFSLSFPSRRRSRPDTSRMSSLASYPASASRFRFHMTRTAPLVASHGSPQLF</sequence>
<protein>
    <submittedName>
        <fullName evidence="2">Uncharacterized protein</fullName>
    </submittedName>
</protein>